<evidence type="ECO:0000256" key="1">
    <source>
        <dbReference type="SAM" id="SignalP"/>
    </source>
</evidence>
<dbReference type="InterPro" id="IPR032710">
    <property type="entry name" value="NTF2-like_dom_sf"/>
</dbReference>
<evidence type="ECO:0000259" key="2">
    <source>
        <dbReference type="Pfam" id="PF12680"/>
    </source>
</evidence>
<dbReference type="PANTHER" id="PTHR38436">
    <property type="entry name" value="POLYKETIDE CYCLASE SNOAL-LIKE DOMAIN"/>
    <property type="match status" value="1"/>
</dbReference>
<feature type="domain" description="SnoaL-like" evidence="2">
    <location>
        <begin position="50"/>
        <end position="148"/>
    </location>
</feature>
<organism evidence="3 4">
    <name type="scientific">Thalassomonas haliotis</name>
    <dbReference type="NCBI Taxonomy" id="485448"/>
    <lineage>
        <taxon>Bacteria</taxon>
        <taxon>Pseudomonadati</taxon>
        <taxon>Pseudomonadota</taxon>
        <taxon>Gammaproteobacteria</taxon>
        <taxon>Alteromonadales</taxon>
        <taxon>Colwelliaceae</taxon>
        <taxon>Thalassomonas</taxon>
    </lineage>
</organism>
<dbReference type="SUPFAM" id="SSF54427">
    <property type="entry name" value="NTF2-like"/>
    <property type="match status" value="1"/>
</dbReference>
<accession>A0ABY7VGE1</accession>
<dbReference type="PANTHER" id="PTHR38436:SF1">
    <property type="entry name" value="ESTER CYCLASE"/>
    <property type="match status" value="1"/>
</dbReference>
<dbReference type="Gene3D" id="3.10.450.50">
    <property type="match status" value="1"/>
</dbReference>
<reference evidence="3 4" key="1">
    <citation type="journal article" date="2022" name="Mar. Drugs">
        <title>Bioassay-Guided Fractionation Leads to the Detection of Cholic Acid Generated by the Rare Thalassomonas sp.</title>
        <authorList>
            <person name="Pheiffer F."/>
            <person name="Schneider Y.K."/>
            <person name="Hansen E.H."/>
            <person name="Andersen J.H."/>
            <person name="Isaksson J."/>
            <person name="Busche T."/>
            <person name="R C."/>
            <person name="Kalinowski J."/>
            <person name="Zyl L.V."/>
            <person name="Trindade M."/>
        </authorList>
    </citation>
    <scope>NUCLEOTIDE SEQUENCE [LARGE SCALE GENOMIC DNA]</scope>
    <source>
        <strain evidence="3 4">A5K-61T</strain>
    </source>
</reference>
<dbReference type="Pfam" id="PF12680">
    <property type="entry name" value="SnoaL_2"/>
    <property type="match status" value="1"/>
</dbReference>
<proteinExistence type="predicted"/>
<dbReference type="InterPro" id="IPR037401">
    <property type="entry name" value="SnoaL-like"/>
</dbReference>
<feature type="chain" id="PRO_5045072211" evidence="1">
    <location>
        <begin position="22"/>
        <end position="166"/>
    </location>
</feature>
<dbReference type="RefSeq" id="WP_274052220.1">
    <property type="nucleotide sequence ID" value="NZ_CP059693.1"/>
</dbReference>
<name>A0ABY7VGE1_9GAMM</name>
<keyword evidence="4" id="KW-1185">Reference proteome</keyword>
<keyword evidence="1" id="KW-0732">Signal</keyword>
<sequence length="166" mass="19031">MKLKLFTPVLLLSLTVFGVNAADPVQAQTETVKAHKVKSKSARNEALVVKFYTKAFIKRDDIQEVSERFLKEDYIQHNVFVGTGRDNFIPFARNFLEANPDLKFEIKHVITDGDLVILYHHMYTPDSGNPGQMVMDMFRVEGRKIAEHWTVQQQIPDSIPHDNGVF</sequence>
<gene>
    <name evidence="3" type="ORF">H3N35_00425</name>
</gene>
<dbReference type="InterPro" id="IPR009959">
    <property type="entry name" value="Cyclase_SnoaL-like"/>
</dbReference>
<feature type="signal peptide" evidence="1">
    <location>
        <begin position="1"/>
        <end position="21"/>
    </location>
</feature>
<dbReference type="EMBL" id="CP059693">
    <property type="protein sequence ID" value="WDE11993.1"/>
    <property type="molecule type" value="Genomic_DNA"/>
</dbReference>
<evidence type="ECO:0000313" key="3">
    <source>
        <dbReference type="EMBL" id="WDE11993.1"/>
    </source>
</evidence>
<dbReference type="Proteomes" id="UP001215231">
    <property type="component" value="Chromosome"/>
</dbReference>
<evidence type="ECO:0000313" key="4">
    <source>
        <dbReference type="Proteomes" id="UP001215231"/>
    </source>
</evidence>
<protein>
    <submittedName>
        <fullName evidence="3">Ester cyclase</fullName>
    </submittedName>
</protein>